<evidence type="ECO:0000313" key="2">
    <source>
        <dbReference type="Proteomes" id="UP000535406"/>
    </source>
</evidence>
<dbReference type="RefSeq" id="WP_184145337.1">
    <property type="nucleotide sequence ID" value="NZ_JACHIK010000012.1"/>
</dbReference>
<protein>
    <submittedName>
        <fullName evidence="1">Uncharacterized protein</fullName>
    </submittedName>
</protein>
<accession>A0A7W7YX83</accession>
<keyword evidence="2" id="KW-1185">Reference proteome</keyword>
<comment type="caution">
    <text evidence="1">The sequence shown here is derived from an EMBL/GenBank/DDBJ whole genome shotgun (WGS) entry which is preliminary data.</text>
</comment>
<name>A0A7W7YX83_9HYPH</name>
<dbReference type="AlphaFoldDB" id="A0A7W7YX83"/>
<gene>
    <name evidence="1" type="ORF">HNQ66_003391</name>
</gene>
<organism evidence="1 2">
    <name type="scientific">Shinella fusca</name>
    <dbReference type="NCBI Taxonomy" id="544480"/>
    <lineage>
        <taxon>Bacteria</taxon>
        <taxon>Pseudomonadati</taxon>
        <taxon>Pseudomonadota</taxon>
        <taxon>Alphaproteobacteria</taxon>
        <taxon>Hyphomicrobiales</taxon>
        <taxon>Rhizobiaceae</taxon>
        <taxon>Shinella</taxon>
    </lineage>
</organism>
<dbReference type="Proteomes" id="UP000535406">
    <property type="component" value="Unassembled WGS sequence"/>
</dbReference>
<evidence type="ECO:0000313" key="1">
    <source>
        <dbReference type="EMBL" id="MBB5043978.1"/>
    </source>
</evidence>
<proteinExistence type="predicted"/>
<dbReference type="EMBL" id="JACHIK010000012">
    <property type="protein sequence ID" value="MBB5043978.1"/>
    <property type="molecule type" value="Genomic_DNA"/>
</dbReference>
<reference evidence="1 2" key="1">
    <citation type="submission" date="2020-08" db="EMBL/GenBank/DDBJ databases">
        <title>Genomic Encyclopedia of Type Strains, Phase IV (KMG-IV): sequencing the most valuable type-strain genomes for metagenomic binning, comparative biology and taxonomic classification.</title>
        <authorList>
            <person name="Goeker M."/>
        </authorList>
    </citation>
    <scope>NUCLEOTIDE SEQUENCE [LARGE SCALE GENOMIC DNA]</scope>
    <source>
        <strain evidence="1 2">DSM 21319</strain>
    </source>
</reference>
<sequence length="105" mass="11338">MKSIADVIAELTRAADEVRTLSEGEKLRLIGRAYVTIREGWDMLGAPAQLRESAEAMDLILAGGMPVHLYDDEMRAILLEAAKVISQIEAAMKAKSVEGPAADGR</sequence>